<dbReference type="Proteomes" id="UP000288102">
    <property type="component" value="Unassembled WGS sequence"/>
</dbReference>
<organism evidence="1 2">
    <name type="scientific">Flavobacterium cupreum</name>
    <dbReference type="NCBI Taxonomy" id="2133766"/>
    <lineage>
        <taxon>Bacteria</taxon>
        <taxon>Pseudomonadati</taxon>
        <taxon>Bacteroidota</taxon>
        <taxon>Flavobacteriia</taxon>
        <taxon>Flavobacteriales</taxon>
        <taxon>Flavobacteriaceae</taxon>
        <taxon>Flavobacterium</taxon>
    </lineage>
</organism>
<protein>
    <submittedName>
        <fullName evidence="1">Uncharacterized protein</fullName>
    </submittedName>
</protein>
<comment type="caution">
    <text evidence="1">The sequence shown here is derived from an EMBL/GenBank/DDBJ whole genome shotgun (WGS) entry which is preliminary data.</text>
</comment>
<dbReference type="RefSeq" id="WP_127338911.1">
    <property type="nucleotide sequence ID" value="NZ_QWDM01000008.1"/>
</dbReference>
<evidence type="ECO:0000313" key="1">
    <source>
        <dbReference type="EMBL" id="RUT69669.1"/>
    </source>
</evidence>
<sequence>MRKVFLFLAVLYNSILLSQTVLTSYPLDLKRVRENDQILNFENNSTHEVFVFVLSQGNFTILKYNSALFLNDQFTGPATYFNDRSLMGYSFSEDGNPTLYWFSEEAKNIIIVKYYFESKTSKALKFEYPNATHPIVTQYQKDNTFNFLTQHKTEPKLILYVFKNGIVEEKILDFSPFTFMNKKTQPQTFNQILAENPIEKMEPGEYNPLSMTISKTKMYLLSDRILLTLDQNLQRTQLFDINLNNLEIKEKNFVQPVAKKAPRTANSYYHENKLYQINANEEELSFDIKDLDSQQVLKSIAVAKNDTILFKNSPLLIQRDNYSPKELKNTAKFLQHLSGLDMGISVFKNKKNLFITIGGISKTTNQSFEGFYYPDIETKTVFFESIWDKKLGFTTERQQPLAIDKIYLFMDKHKEMALESIMKFKDYSILGYFDTTTKQYMMLKFTDGYN</sequence>
<name>A0A434A5I5_9FLAO</name>
<reference evidence="2" key="1">
    <citation type="journal article" date="2019" name="Syst. Appl. Microbiol.">
        <title>Flavobacterium circumlabens sp. nov. and Flavobacterium cupreum sp. nov., two psychrotrophic species isolated from Antarctic environmental samples.</title>
        <authorList>
            <person name="Kralova S."/>
            <person name="Busse H.-J."/>
            <person name="Svec P."/>
            <person name="Maslanova I."/>
            <person name="Stankova E."/>
            <person name="Bartak M."/>
            <person name="Sedlacek I."/>
        </authorList>
    </citation>
    <scope>NUCLEOTIDE SEQUENCE [LARGE SCALE GENOMIC DNA]</scope>
    <source>
        <strain evidence="2">CCM 8825</strain>
    </source>
</reference>
<keyword evidence="2" id="KW-1185">Reference proteome</keyword>
<dbReference type="OrthoDB" id="1331096at2"/>
<evidence type="ECO:0000313" key="2">
    <source>
        <dbReference type="Proteomes" id="UP000288102"/>
    </source>
</evidence>
<proteinExistence type="predicted"/>
<dbReference type="AlphaFoldDB" id="A0A434A5I5"/>
<gene>
    <name evidence="1" type="ORF">D0817_13685</name>
</gene>
<accession>A0A434A5I5</accession>
<dbReference type="EMBL" id="QWDM01000008">
    <property type="protein sequence ID" value="RUT69669.1"/>
    <property type="molecule type" value="Genomic_DNA"/>
</dbReference>